<feature type="region of interest" description="Disordered" evidence="2">
    <location>
        <begin position="225"/>
        <end position="344"/>
    </location>
</feature>
<dbReference type="GO" id="GO:0003682">
    <property type="term" value="F:chromatin binding"/>
    <property type="evidence" value="ECO:0007669"/>
    <property type="project" value="TreeGrafter"/>
</dbReference>
<dbReference type="EMBL" id="JAHDYR010000067">
    <property type="protein sequence ID" value="KAG9389902.1"/>
    <property type="molecule type" value="Genomic_DNA"/>
</dbReference>
<evidence type="ECO:0000313" key="5">
    <source>
        <dbReference type="Proteomes" id="UP000717585"/>
    </source>
</evidence>
<accession>A0A8J6E0X6</accession>
<feature type="compositionally biased region" description="Basic and acidic residues" evidence="2">
    <location>
        <begin position="55"/>
        <end position="67"/>
    </location>
</feature>
<evidence type="ECO:0000313" key="4">
    <source>
        <dbReference type="EMBL" id="KAG9389902.1"/>
    </source>
</evidence>
<dbReference type="GO" id="GO:0000793">
    <property type="term" value="C:condensed chromosome"/>
    <property type="evidence" value="ECO:0007669"/>
    <property type="project" value="TreeGrafter"/>
</dbReference>
<feature type="compositionally biased region" description="Basic and acidic residues" evidence="2">
    <location>
        <begin position="188"/>
        <end position="197"/>
    </location>
</feature>
<feature type="compositionally biased region" description="Polar residues" evidence="2">
    <location>
        <begin position="159"/>
        <end position="169"/>
    </location>
</feature>
<dbReference type="PANTHER" id="PTHR43941:SF1">
    <property type="entry name" value="STRUCTURAL MAINTENANCE OF CHROMOSOMES PROTEIN 2"/>
    <property type="match status" value="1"/>
</dbReference>
<reference evidence="4" key="1">
    <citation type="submission" date="2021-05" db="EMBL/GenBank/DDBJ databases">
        <title>A free-living protist that lacks canonical eukaryotic 1 DNA replication and segregation systems.</title>
        <authorList>
            <person name="Salas-Leiva D.E."/>
            <person name="Tromer E.C."/>
            <person name="Curtis B.A."/>
            <person name="Jerlstrom-Hultqvist J."/>
            <person name="Kolisko M."/>
            <person name="Yi Z."/>
            <person name="Salas-Leiva J.S."/>
            <person name="Gallot-Lavallee L."/>
            <person name="Kops G.J.P.L."/>
            <person name="Archibald J.M."/>
            <person name="Simpson A.G.B."/>
            <person name="Roger A.J."/>
        </authorList>
    </citation>
    <scope>NUCLEOTIDE SEQUENCE</scope>
    <source>
        <strain evidence="4">BICM</strain>
    </source>
</reference>
<organism evidence="4 5">
    <name type="scientific">Carpediemonas membranifera</name>
    <dbReference type="NCBI Taxonomy" id="201153"/>
    <lineage>
        <taxon>Eukaryota</taxon>
        <taxon>Metamonada</taxon>
        <taxon>Carpediemonas-like organisms</taxon>
        <taxon>Carpediemonas</taxon>
    </lineage>
</organism>
<dbReference type="GO" id="GO:0000785">
    <property type="term" value="C:chromatin"/>
    <property type="evidence" value="ECO:0007669"/>
    <property type="project" value="TreeGrafter"/>
</dbReference>
<feature type="compositionally biased region" description="Basic and acidic residues" evidence="2">
    <location>
        <begin position="127"/>
        <end position="137"/>
    </location>
</feature>
<feature type="region of interest" description="Disordered" evidence="2">
    <location>
        <begin position="55"/>
        <end position="99"/>
    </location>
</feature>
<dbReference type="Proteomes" id="UP000717585">
    <property type="component" value="Unassembled WGS sequence"/>
</dbReference>
<feature type="chain" id="PRO_5035155256" evidence="3">
    <location>
        <begin position="17"/>
        <end position="724"/>
    </location>
</feature>
<sequence length="724" mass="81822">MGWVLVWFMCAHVTRNWSLLHERRRTEERNVLMDEFERSPDLGPWNESDQLFRPRESYHQPDGDMHHVSQIPRSRTSIAELQGSSRHTRRDGSKPAMSAHDTQLYSKLLAVHQALNKKLHAGSPEPQNHEANREQNHSHPMWPTDLVIPGQATSEAIETKTRGQTQPQSRRQDDVEHQPSQRTGKLTPTRDRTWGSEKLESLRSQLAELNSLVPESIDHILAEYPEPQPQPQRSPYRSRTDHGGAGHTGLDGSVAMEVVHDGEDVESGEEEHDRGHALVDRDDSDSRRHARIPGSDSADELQSDFTLSRSPEDPTHPSGRLDSTDSEGPGHRSHPLSASELSTADNTSHDHLVRQQRLLAQLVAERDGTIEQQTKEIESLKSDISRFETTLNRLEAEKEEAAKAWEKERAELEQKLSNAEVKAVAAESERDSMNEMLENAQWDSNDDKKQLVELKEAMEEKTSSLEAVMGENETLIAQIDDLKNEAAAMAAEISRLQQAADDAEAELVEVQSLQAEMLQARTSLSERLKKAEEMLSDERDTAARRAEHEEAMQARLIELRAQLQDAQDKASDRDVMEADYTALQAHCEDLESRVDELGDQTSALAELSRKATLYAQERDSSRQAATNEKKRADKLEFRLHNEQRELVAELNTLREVKNALQSELLRRKGTQAAMSLDDSPVIPTNRPRVATPEDKGQLAKALARNLRQLRDVQNFLQPHDLGRL</sequence>
<proteinExistence type="predicted"/>
<keyword evidence="1" id="KW-0175">Coiled coil</keyword>
<keyword evidence="3" id="KW-0732">Signal</keyword>
<evidence type="ECO:0000256" key="1">
    <source>
        <dbReference type="SAM" id="Coils"/>
    </source>
</evidence>
<feature type="region of interest" description="Disordered" evidence="2">
    <location>
        <begin position="120"/>
        <end position="146"/>
    </location>
</feature>
<feature type="compositionally biased region" description="Polar residues" evidence="2">
    <location>
        <begin position="71"/>
        <end position="85"/>
    </location>
</feature>
<feature type="region of interest" description="Disordered" evidence="2">
    <location>
        <begin position="676"/>
        <end position="695"/>
    </location>
</feature>
<dbReference type="GO" id="GO:0000796">
    <property type="term" value="C:condensin complex"/>
    <property type="evidence" value="ECO:0007669"/>
    <property type="project" value="TreeGrafter"/>
</dbReference>
<feature type="region of interest" description="Disordered" evidence="2">
    <location>
        <begin position="159"/>
        <end position="197"/>
    </location>
</feature>
<feature type="compositionally biased region" description="Basic and acidic residues" evidence="2">
    <location>
        <begin position="170"/>
        <end position="179"/>
    </location>
</feature>
<gene>
    <name evidence="4" type="ORF">J8273_8589</name>
</gene>
<dbReference type="GO" id="GO:0007076">
    <property type="term" value="P:mitotic chromosome condensation"/>
    <property type="evidence" value="ECO:0007669"/>
    <property type="project" value="TreeGrafter"/>
</dbReference>
<protein>
    <submittedName>
        <fullName evidence="4">Uncharacterized protein</fullName>
    </submittedName>
</protein>
<name>A0A8J6E0X6_9EUKA</name>
<comment type="caution">
    <text evidence="4">The sequence shown here is derived from an EMBL/GenBank/DDBJ whole genome shotgun (WGS) entry which is preliminary data.</text>
</comment>
<evidence type="ECO:0000256" key="2">
    <source>
        <dbReference type="SAM" id="MobiDB-lite"/>
    </source>
</evidence>
<evidence type="ECO:0000256" key="3">
    <source>
        <dbReference type="SAM" id="SignalP"/>
    </source>
</evidence>
<dbReference type="PANTHER" id="PTHR43941">
    <property type="entry name" value="STRUCTURAL MAINTENANCE OF CHROMOSOMES PROTEIN 2"/>
    <property type="match status" value="1"/>
</dbReference>
<feature type="coiled-coil region" evidence="1">
    <location>
        <begin position="370"/>
        <end position="600"/>
    </location>
</feature>
<feature type="compositionally biased region" description="Basic and acidic residues" evidence="2">
    <location>
        <begin position="271"/>
        <end position="287"/>
    </location>
</feature>
<dbReference type="AlphaFoldDB" id="A0A8J6E0X6"/>
<feature type="signal peptide" evidence="3">
    <location>
        <begin position="1"/>
        <end position="16"/>
    </location>
</feature>
<keyword evidence="5" id="KW-1185">Reference proteome</keyword>
<feature type="coiled-coil region" evidence="1">
    <location>
        <begin position="625"/>
        <end position="663"/>
    </location>
</feature>